<evidence type="ECO:0000256" key="2">
    <source>
        <dbReference type="ARBA" id="ARBA00023002"/>
    </source>
</evidence>
<dbReference type="PANTHER" id="PTHR11133">
    <property type="entry name" value="SACCHAROPINE DEHYDROGENASE"/>
    <property type="match status" value="1"/>
</dbReference>
<gene>
    <name evidence="5" type="ORF">SBA1_220003</name>
</gene>
<dbReference type="SUPFAM" id="SSF51735">
    <property type="entry name" value="NAD(P)-binding Rossmann-fold domains"/>
    <property type="match status" value="1"/>
</dbReference>
<evidence type="ECO:0000256" key="1">
    <source>
        <dbReference type="ARBA" id="ARBA00022857"/>
    </source>
</evidence>
<dbReference type="InterPro" id="IPR005097">
    <property type="entry name" value="Sacchrp_dh_NADP-bd"/>
</dbReference>
<dbReference type="GO" id="GO:0004753">
    <property type="term" value="F:saccharopine dehydrogenase activity"/>
    <property type="evidence" value="ECO:0007669"/>
    <property type="project" value="TreeGrafter"/>
</dbReference>
<dbReference type="FunFam" id="3.30.360.10:FF:000008">
    <property type="entry name" value="Alpha-aminoadipic semialdehyde synthase, mitochondrial"/>
    <property type="match status" value="1"/>
</dbReference>
<feature type="domain" description="Saccharopine dehydrogenase NADP binding" evidence="3">
    <location>
        <begin position="4"/>
        <end position="118"/>
    </location>
</feature>
<keyword evidence="2" id="KW-0560">Oxidoreductase</keyword>
<organism evidence="5 6">
    <name type="scientific">Candidatus Sulfotelmatobacter kueseliae</name>
    <dbReference type="NCBI Taxonomy" id="2042962"/>
    <lineage>
        <taxon>Bacteria</taxon>
        <taxon>Pseudomonadati</taxon>
        <taxon>Acidobacteriota</taxon>
        <taxon>Terriglobia</taxon>
        <taxon>Terriglobales</taxon>
        <taxon>Candidatus Korobacteraceae</taxon>
        <taxon>Candidatus Sulfotelmatobacter</taxon>
    </lineage>
</organism>
<protein>
    <submittedName>
        <fullName evidence="5">Saccharopine dehydrogenase</fullName>
    </submittedName>
</protein>
<dbReference type="Gene3D" id="3.30.360.10">
    <property type="entry name" value="Dihydrodipicolinate Reductase, domain 2"/>
    <property type="match status" value="1"/>
</dbReference>
<sequence>MKRVLVLGAGLVAKPLVRYLLDKGYQVTMASRTASKAEAMIAGHPAGKALALNVQDEAVLAQLIKECDLAVSLVPYMFHPVVAKHCIVNRKHMVTTSYVSAAMQEQDAAAKKAGVTILNEIGVDPGIDHMSAMRIIDSVRNRGGRIVAFRSYCGGLPAPEANDNPFGYKFSWAPRGVLLAGRNNAMYLMDGRKVDVPSHRLFRDMHILSVPGQGDYEAYPNRDSISYIDVYGLQGIQTIFRGTLRNMGWCDCLYNFGKLGLLGLDEFDARGKTYADMMRNLAGASQSEDVVAATAKKLGIPKESYPIRNLEWLGMFSSRKLGAERISPLDSMGDLMYEKLAFRPGERDMIVLFHDFRAEFPDGKKERIVSELIDYGIPNGDSSMSRTVSLPAAIGVDMILTGRINATGVLRPVTPNIYNPVLNELAQLKIECKERTETF</sequence>
<name>A0A2U3KGX2_9BACT</name>
<dbReference type="Pfam" id="PF16653">
    <property type="entry name" value="Sacchrp_dh_C"/>
    <property type="match status" value="1"/>
</dbReference>
<dbReference type="GO" id="GO:0019878">
    <property type="term" value="P:lysine biosynthetic process via aminoadipic acid"/>
    <property type="evidence" value="ECO:0007669"/>
    <property type="project" value="TreeGrafter"/>
</dbReference>
<feature type="domain" description="Saccharopine dehydrogenase-like C-terminal" evidence="4">
    <location>
        <begin position="122"/>
        <end position="427"/>
    </location>
</feature>
<dbReference type="Gene3D" id="1.10.1870.10">
    <property type="entry name" value="Domain 3, Saccharopine reductase"/>
    <property type="match status" value="1"/>
</dbReference>
<dbReference type="InterPro" id="IPR051168">
    <property type="entry name" value="AASS"/>
</dbReference>
<dbReference type="Proteomes" id="UP000238701">
    <property type="component" value="Unassembled WGS sequence"/>
</dbReference>
<evidence type="ECO:0000313" key="5">
    <source>
        <dbReference type="EMBL" id="SPF38921.1"/>
    </source>
</evidence>
<evidence type="ECO:0000259" key="4">
    <source>
        <dbReference type="Pfam" id="PF16653"/>
    </source>
</evidence>
<dbReference type="GO" id="GO:0005737">
    <property type="term" value="C:cytoplasm"/>
    <property type="evidence" value="ECO:0007669"/>
    <property type="project" value="TreeGrafter"/>
</dbReference>
<dbReference type="Pfam" id="PF03435">
    <property type="entry name" value="Sacchrp_dh_NADP"/>
    <property type="match status" value="1"/>
</dbReference>
<dbReference type="PANTHER" id="PTHR11133:SF22">
    <property type="entry name" value="ALPHA-AMINOADIPIC SEMIALDEHYDE SYNTHASE, MITOCHONDRIAL"/>
    <property type="match status" value="1"/>
</dbReference>
<dbReference type="EMBL" id="OMOD01000114">
    <property type="protein sequence ID" value="SPF38921.1"/>
    <property type="molecule type" value="Genomic_DNA"/>
</dbReference>
<dbReference type="InterPro" id="IPR032095">
    <property type="entry name" value="Sacchrp_dh-like_C"/>
</dbReference>
<dbReference type="SUPFAM" id="SSF55347">
    <property type="entry name" value="Glyceraldehyde-3-phosphate dehydrogenase-like, C-terminal domain"/>
    <property type="match status" value="1"/>
</dbReference>
<dbReference type="Gene3D" id="3.40.50.720">
    <property type="entry name" value="NAD(P)-binding Rossmann-like Domain"/>
    <property type="match status" value="1"/>
</dbReference>
<evidence type="ECO:0000313" key="6">
    <source>
        <dbReference type="Proteomes" id="UP000238701"/>
    </source>
</evidence>
<reference evidence="6" key="1">
    <citation type="submission" date="2018-02" db="EMBL/GenBank/DDBJ databases">
        <authorList>
            <person name="Hausmann B."/>
        </authorList>
    </citation>
    <scope>NUCLEOTIDE SEQUENCE [LARGE SCALE GENOMIC DNA]</scope>
    <source>
        <strain evidence="6">Peat soil MAG SbA1</strain>
    </source>
</reference>
<dbReference type="FunFam" id="3.40.50.720:FF:000072">
    <property type="entry name" value="Saccharopine dehydrogenase [NADP(+), L-glutamate-forming]"/>
    <property type="match status" value="1"/>
</dbReference>
<proteinExistence type="predicted"/>
<evidence type="ECO:0000259" key="3">
    <source>
        <dbReference type="Pfam" id="PF03435"/>
    </source>
</evidence>
<dbReference type="AlphaFoldDB" id="A0A2U3KGX2"/>
<dbReference type="OrthoDB" id="9769367at2"/>
<accession>A0A2U3KGX2</accession>
<dbReference type="InterPro" id="IPR036291">
    <property type="entry name" value="NAD(P)-bd_dom_sf"/>
</dbReference>
<keyword evidence="1" id="KW-0521">NADP</keyword>